<gene>
    <name evidence="2" type="ORF">C1G86_1541</name>
    <name evidence="1" type="ORF">C1G87_1578</name>
</gene>
<protein>
    <submittedName>
        <fullName evidence="1">Uncharacterized protein</fullName>
    </submittedName>
</protein>
<dbReference type="Proteomes" id="UP000249146">
    <property type="component" value="Unassembled WGS sequence"/>
</dbReference>
<accession>A0A328EJP3</accession>
<comment type="caution">
    <text evidence="1">The sequence shown here is derived from an EMBL/GenBank/DDBJ whole genome shotgun (WGS) entry which is preliminary data.</text>
</comment>
<evidence type="ECO:0000313" key="4">
    <source>
        <dbReference type="Proteomes" id="UP000249146"/>
    </source>
</evidence>
<evidence type="ECO:0000313" key="3">
    <source>
        <dbReference type="Proteomes" id="UP000248786"/>
    </source>
</evidence>
<dbReference type="EMBL" id="QGLD01000018">
    <property type="protein sequence ID" value="RAL70017.1"/>
    <property type="molecule type" value="Genomic_DNA"/>
</dbReference>
<evidence type="ECO:0000313" key="1">
    <source>
        <dbReference type="EMBL" id="RAL68814.1"/>
    </source>
</evidence>
<dbReference type="Proteomes" id="UP000248786">
    <property type="component" value="Unassembled WGS sequence"/>
</dbReference>
<evidence type="ECO:0000313" key="2">
    <source>
        <dbReference type="EMBL" id="RAL70017.1"/>
    </source>
</evidence>
<organism evidence="1 4">
    <name type="scientific">Dehalococcoides mccartyi</name>
    <dbReference type="NCBI Taxonomy" id="61435"/>
    <lineage>
        <taxon>Bacteria</taxon>
        <taxon>Bacillati</taxon>
        <taxon>Chloroflexota</taxon>
        <taxon>Dehalococcoidia</taxon>
        <taxon>Dehalococcoidales</taxon>
        <taxon>Dehalococcoidaceae</taxon>
        <taxon>Dehalococcoides</taxon>
    </lineage>
</organism>
<dbReference type="EMBL" id="QGLC01000025">
    <property type="protein sequence ID" value="RAL68814.1"/>
    <property type="molecule type" value="Genomic_DNA"/>
</dbReference>
<proteinExistence type="predicted"/>
<sequence>MSAEVVVVVVVIDCFGEHPPSNNATISNRIGNTQIFLLTFTP</sequence>
<reference evidence="3 4" key="1">
    <citation type="submission" date="2018-05" db="EMBL/GenBank/DDBJ databases">
        <title>Draft genome sequences of Dehalococcoides mccartyi strains RC and KS.</title>
        <authorList>
            <person name="Higgins S.A."/>
            <person name="Padilla-Crespo E."/>
            <person name="Loeffler F.E."/>
        </authorList>
    </citation>
    <scope>NUCLEOTIDE SEQUENCE [LARGE SCALE GENOMIC DNA]</scope>
    <source>
        <strain evidence="2 3">KS</strain>
        <strain evidence="1 4">RC</strain>
    </source>
</reference>
<dbReference type="AlphaFoldDB" id="A0A328EJP3"/>
<name>A0A328EJP3_9CHLR</name>